<organism evidence="1 2">
    <name type="scientific">Brassica napus</name>
    <name type="common">Rape</name>
    <dbReference type="NCBI Taxonomy" id="3708"/>
    <lineage>
        <taxon>Eukaryota</taxon>
        <taxon>Viridiplantae</taxon>
        <taxon>Streptophyta</taxon>
        <taxon>Embryophyta</taxon>
        <taxon>Tracheophyta</taxon>
        <taxon>Spermatophyta</taxon>
        <taxon>Magnoliopsida</taxon>
        <taxon>eudicotyledons</taxon>
        <taxon>Gunneridae</taxon>
        <taxon>Pentapetalae</taxon>
        <taxon>rosids</taxon>
        <taxon>malvids</taxon>
        <taxon>Brassicales</taxon>
        <taxon>Brassicaceae</taxon>
        <taxon>Brassiceae</taxon>
        <taxon>Brassica</taxon>
    </lineage>
</organism>
<accession>A0ABQ7ZKL6</accession>
<evidence type="ECO:0000313" key="1">
    <source>
        <dbReference type="EMBL" id="KAH0880802.1"/>
    </source>
</evidence>
<proteinExistence type="predicted"/>
<evidence type="ECO:0000313" key="2">
    <source>
        <dbReference type="Proteomes" id="UP000824890"/>
    </source>
</evidence>
<keyword evidence="2" id="KW-1185">Reference proteome</keyword>
<sequence>MMKNVFQMVELMVDNHQIMAMVRWLLFEQAQME</sequence>
<reference evidence="1 2" key="1">
    <citation type="submission" date="2021-05" db="EMBL/GenBank/DDBJ databases">
        <title>Genome Assembly of Synthetic Allotetraploid Brassica napus Reveals Homoeologous Exchanges between Subgenomes.</title>
        <authorList>
            <person name="Davis J.T."/>
        </authorList>
    </citation>
    <scope>NUCLEOTIDE SEQUENCE [LARGE SCALE GENOMIC DNA]</scope>
    <source>
        <strain evidence="2">cv. Da-Ae</strain>
        <tissue evidence="1">Seedling</tissue>
    </source>
</reference>
<dbReference type="EMBL" id="JAGKQM010000015">
    <property type="protein sequence ID" value="KAH0880802.1"/>
    <property type="molecule type" value="Genomic_DNA"/>
</dbReference>
<name>A0ABQ7ZKL6_BRANA</name>
<dbReference type="Proteomes" id="UP000824890">
    <property type="component" value="Unassembled WGS sequence"/>
</dbReference>
<gene>
    <name evidence="1" type="ORF">HID58_068196</name>
</gene>
<comment type="caution">
    <text evidence="1">The sequence shown here is derived from an EMBL/GenBank/DDBJ whole genome shotgun (WGS) entry which is preliminary data.</text>
</comment>
<protein>
    <submittedName>
        <fullName evidence="1">Uncharacterized protein</fullName>
    </submittedName>
</protein>